<evidence type="ECO:0000313" key="2">
    <source>
        <dbReference type="Proteomes" id="UP001172083"/>
    </source>
</evidence>
<proteinExistence type="predicted"/>
<reference evidence="1" key="1">
    <citation type="submission" date="2023-06" db="EMBL/GenBank/DDBJ databases">
        <title>Genomic of Agaribacillus aureum.</title>
        <authorList>
            <person name="Wang G."/>
        </authorList>
    </citation>
    <scope>NUCLEOTIDE SEQUENCE</scope>
    <source>
        <strain evidence="1">BMA12</strain>
    </source>
</reference>
<dbReference type="Proteomes" id="UP001172083">
    <property type="component" value="Unassembled WGS sequence"/>
</dbReference>
<sequence length="98" mass="11180">MNYQEFLHSIASPNPPAGAERLVEALWHLKKDHWDEAHDIVQDDPGADAAWIHALLHKIEGDNWNAEYWYRRAGVKNPALSKDEELETIARKLLSSPA</sequence>
<dbReference type="EMBL" id="JAUJEB010000001">
    <property type="protein sequence ID" value="MDN5210669.1"/>
    <property type="molecule type" value="Genomic_DNA"/>
</dbReference>
<dbReference type="RefSeq" id="WP_346756011.1">
    <property type="nucleotide sequence ID" value="NZ_JAUJEB010000001.1"/>
</dbReference>
<accession>A0ABT8KYU7</accession>
<organism evidence="1 2">
    <name type="scientific">Agaribacillus aureus</name>
    <dbReference type="NCBI Taxonomy" id="3051825"/>
    <lineage>
        <taxon>Bacteria</taxon>
        <taxon>Pseudomonadati</taxon>
        <taxon>Bacteroidota</taxon>
        <taxon>Cytophagia</taxon>
        <taxon>Cytophagales</taxon>
        <taxon>Splendidivirgaceae</taxon>
        <taxon>Agaribacillus</taxon>
    </lineage>
</organism>
<comment type="caution">
    <text evidence="1">The sequence shown here is derived from an EMBL/GenBank/DDBJ whole genome shotgun (WGS) entry which is preliminary data.</text>
</comment>
<protein>
    <submittedName>
        <fullName evidence="1">Uncharacterized protein</fullName>
    </submittedName>
</protein>
<keyword evidence="2" id="KW-1185">Reference proteome</keyword>
<gene>
    <name evidence="1" type="ORF">QQ020_01380</name>
</gene>
<evidence type="ECO:0000313" key="1">
    <source>
        <dbReference type="EMBL" id="MDN5210669.1"/>
    </source>
</evidence>
<name>A0ABT8KYU7_9BACT</name>